<proteinExistence type="inferred from homology"/>
<feature type="transmembrane region" description="Helical" evidence="8">
    <location>
        <begin position="227"/>
        <end position="251"/>
    </location>
</feature>
<evidence type="ECO:0000256" key="7">
    <source>
        <dbReference type="ARBA" id="ARBA00023136"/>
    </source>
</evidence>
<keyword evidence="4" id="KW-1003">Cell membrane</keyword>
<evidence type="ECO:0000256" key="3">
    <source>
        <dbReference type="ARBA" id="ARBA00022448"/>
    </source>
</evidence>
<name>A0A4Q9JW41_9BACT</name>
<feature type="transmembrane region" description="Helical" evidence="8">
    <location>
        <begin position="104"/>
        <end position="123"/>
    </location>
</feature>
<feature type="transmembrane region" description="Helical" evidence="8">
    <location>
        <begin position="589"/>
        <end position="610"/>
    </location>
</feature>
<dbReference type="PANTHER" id="PTHR30472:SF37">
    <property type="entry name" value="FE(3+) DICITRATE TRANSPORT SYSTEM PERMEASE PROTEIN FECD-RELATED"/>
    <property type="match status" value="1"/>
</dbReference>
<evidence type="ECO:0000256" key="2">
    <source>
        <dbReference type="ARBA" id="ARBA00007935"/>
    </source>
</evidence>
<keyword evidence="3" id="KW-0813">Transport</keyword>
<feature type="transmembrane region" description="Helical" evidence="8">
    <location>
        <begin position="616"/>
        <end position="634"/>
    </location>
</feature>
<feature type="transmembrane region" description="Helical" evidence="8">
    <location>
        <begin position="263"/>
        <end position="284"/>
    </location>
</feature>
<dbReference type="CDD" id="cd06550">
    <property type="entry name" value="TM_ABC_iron-siderophores_like"/>
    <property type="match status" value="1"/>
</dbReference>
<keyword evidence="7 8" id="KW-0472">Membrane</keyword>
<protein>
    <recommendedName>
        <fullName evidence="11">Iron ABC transporter permease</fullName>
    </recommendedName>
</protein>
<evidence type="ECO:0000313" key="10">
    <source>
        <dbReference type="Proteomes" id="UP000292583"/>
    </source>
</evidence>
<feature type="transmembrane region" description="Helical" evidence="8">
    <location>
        <begin position="177"/>
        <end position="194"/>
    </location>
</feature>
<dbReference type="RefSeq" id="WP_131186348.1">
    <property type="nucleotide sequence ID" value="NZ_QPGR01000001.1"/>
</dbReference>
<organism evidence="9 10">
    <name type="scientific">Campylobacter novaezeelandiae</name>
    <dbReference type="NCBI Taxonomy" id="2267891"/>
    <lineage>
        <taxon>Bacteria</taxon>
        <taxon>Pseudomonadati</taxon>
        <taxon>Campylobacterota</taxon>
        <taxon>Epsilonproteobacteria</taxon>
        <taxon>Campylobacterales</taxon>
        <taxon>Campylobacteraceae</taxon>
        <taxon>Campylobacter</taxon>
    </lineage>
</organism>
<feature type="transmembrane region" description="Helical" evidence="8">
    <location>
        <begin position="130"/>
        <end position="154"/>
    </location>
</feature>
<feature type="transmembrane region" description="Helical" evidence="8">
    <location>
        <begin position="290"/>
        <end position="311"/>
    </location>
</feature>
<evidence type="ECO:0000256" key="8">
    <source>
        <dbReference type="SAM" id="Phobius"/>
    </source>
</evidence>
<dbReference type="GO" id="GO:0022857">
    <property type="term" value="F:transmembrane transporter activity"/>
    <property type="evidence" value="ECO:0007669"/>
    <property type="project" value="InterPro"/>
</dbReference>
<dbReference type="InterPro" id="IPR000522">
    <property type="entry name" value="ABC_transptr_permease_BtuC"/>
</dbReference>
<feature type="transmembrane region" description="Helical" evidence="8">
    <location>
        <begin position="500"/>
        <end position="521"/>
    </location>
</feature>
<dbReference type="AlphaFoldDB" id="A0A4Q9JW41"/>
<feature type="transmembrane region" description="Helical" evidence="8">
    <location>
        <begin position="458"/>
        <end position="480"/>
    </location>
</feature>
<feature type="transmembrane region" description="Helical" evidence="8">
    <location>
        <begin position="201"/>
        <end position="221"/>
    </location>
</feature>
<gene>
    <name evidence="9" type="ORF">DU473_00250</name>
</gene>
<evidence type="ECO:0000313" key="9">
    <source>
        <dbReference type="EMBL" id="TBR82305.1"/>
    </source>
</evidence>
<dbReference type="Gene3D" id="1.10.3470.10">
    <property type="entry name" value="ABC transporter involved in vitamin B12 uptake, BtuC"/>
    <property type="match status" value="2"/>
</dbReference>
<feature type="transmembrane region" description="Helical" evidence="8">
    <location>
        <begin position="406"/>
        <end position="424"/>
    </location>
</feature>
<feature type="transmembrane region" description="Helical" evidence="8">
    <location>
        <begin position="374"/>
        <end position="394"/>
    </location>
</feature>
<sequence>MKKIIFSLVFLFLILLFLVSYFEFLNLKNYHNDLFVFILKNYILSRVGVCFICGILLSLASLLLRKIMHNILVSDTTLGVSSASGFFLLLASLFFPFFYENFKIIIAFIGAIIILIPIFVLGYKKRFNNVSIILLGLMSSLFFSALISLFILLYPEESKTFLFYNSGYFTQNGLKDFFQIAFFSSIGFVFLYFFSASFKVLTLGDIVAKSLGINVILSKIITLALSAYFIALVISFVGSIAFLGLFASILIHQFKFDDIKTEFLFCSLIGGFSLLNIDLILQLLQLLKDINLPTGSVVSFLGVPLLIYIIFKKIKIYPNNNDFLDGNYFFVSKYILFGIGFILLVLIFIVNLYFDFSNLSINFIISKEIIDLRFYKLIILACSGALMAIVGFILQRLSFNTMASSEFLGINSGASLGVLFALWFVPFLIWPLALIGALIVLFLLIFLYFVKKINIQKIILLGVCIMFLTDSFFKLVLLSADVRVYSFLAFTQAGILNADSTNALIICIFTFVSFLIIPFFIRWLNALRLGEICAMSIGLDLFKIRIILLIFCALISVLIVLNTGPFSFVSLLAPHLANLFFVQNIKIKLFLATLIGALVMLLAEFLSKIFTFPYEIPLGIIATLLGSVYFIFMVRKN</sequence>
<dbReference type="Pfam" id="PF01032">
    <property type="entry name" value="FecCD"/>
    <property type="match status" value="2"/>
</dbReference>
<feature type="transmembrane region" description="Helical" evidence="8">
    <location>
        <begin position="5"/>
        <end position="22"/>
    </location>
</feature>
<feature type="transmembrane region" description="Helical" evidence="8">
    <location>
        <begin position="331"/>
        <end position="354"/>
    </location>
</feature>
<comment type="subcellular location">
    <subcellularLocation>
        <location evidence="1">Cell membrane</location>
        <topology evidence="1">Multi-pass membrane protein</topology>
    </subcellularLocation>
</comment>
<feature type="transmembrane region" description="Helical" evidence="8">
    <location>
        <begin position="542"/>
        <end position="560"/>
    </location>
</feature>
<reference evidence="9 10" key="1">
    <citation type="submission" date="2018-07" db="EMBL/GenBank/DDBJ databases">
        <title>Campylobacter zealandensis sp. nov., isolated from birds and water in New Zealand.</title>
        <authorList>
            <person name="Wilkinson D.A."/>
            <person name="Biggs P.J."/>
            <person name="French N.P."/>
            <person name="Midwinter A.C."/>
        </authorList>
    </citation>
    <scope>NUCLEOTIDE SEQUENCE [LARGE SCALE GENOMIC DNA]</scope>
    <source>
        <strain evidence="9 10">B423b</strain>
    </source>
</reference>
<dbReference type="OrthoDB" id="9782305at2"/>
<feature type="transmembrane region" description="Helical" evidence="8">
    <location>
        <begin position="76"/>
        <end position="98"/>
    </location>
</feature>
<keyword evidence="5 8" id="KW-0812">Transmembrane</keyword>
<dbReference type="SUPFAM" id="SSF81345">
    <property type="entry name" value="ABC transporter involved in vitamin B12 uptake, BtuC"/>
    <property type="match status" value="2"/>
</dbReference>
<comment type="similarity">
    <text evidence="2">Belongs to the binding-protein-dependent transport system permease family. FecCD subfamily.</text>
</comment>
<evidence type="ECO:0000256" key="1">
    <source>
        <dbReference type="ARBA" id="ARBA00004651"/>
    </source>
</evidence>
<dbReference type="PANTHER" id="PTHR30472">
    <property type="entry name" value="FERRIC ENTEROBACTIN TRANSPORT SYSTEM PERMEASE PROTEIN"/>
    <property type="match status" value="1"/>
</dbReference>
<comment type="caution">
    <text evidence="9">The sequence shown here is derived from an EMBL/GenBank/DDBJ whole genome shotgun (WGS) entry which is preliminary data.</text>
</comment>
<evidence type="ECO:0000256" key="6">
    <source>
        <dbReference type="ARBA" id="ARBA00022989"/>
    </source>
</evidence>
<keyword evidence="10" id="KW-1185">Reference proteome</keyword>
<accession>A0A4Q9JW41</accession>
<dbReference type="EMBL" id="QPGR01000001">
    <property type="protein sequence ID" value="TBR82305.1"/>
    <property type="molecule type" value="Genomic_DNA"/>
</dbReference>
<dbReference type="InterPro" id="IPR037294">
    <property type="entry name" value="ABC_BtuC-like"/>
</dbReference>
<feature type="transmembrane region" description="Helical" evidence="8">
    <location>
        <begin position="430"/>
        <end position="449"/>
    </location>
</feature>
<dbReference type="GO" id="GO:0005886">
    <property type="term" value="C:plasma membrane"/>
    <property type="evidence" value="ECO:0007669"/>
    <property type="project" value="UniProtKB-SubCell"/>
</dbReference>
<keyword evidence="6 8" id="KW-1133">Transmembrane helix</keyword>
<evidence type="ECO:0008006" key="11">
    <source>
        <dbReference type="Google" id="ProtNLM"/>
    </source>
</evidence>
<evidence type="ECO:0000256" key="5">
    <source>
        <dbReference type="ARBA" id="ARBA00022692"/>
    </source>
</evidence>
<feature type="transmembrane region" description="Helical" evidence="8">
    <location>
        <begin position="42"/>
        <end position="64"/>
    </location>
</feature>
<dbReference type="Proteomes" id="UP000292583">
    <property type="component" value="Unassembled WGS sequence"/>
</dbReference>
<dbReference type="GO" id="GO:0033214">
    <property type="term" value="P:siderophore-iron import into cell"/>
    <property type="evidence" value="ECO:0007669"/>
    <property type="project" value="TreeGrafter"/>
</dbReference>
<evidence type="ECO:0000256" key="4">
    <source>
        <dbReference type="ARBA" id="ARBA00022475"/>
    </source>
</evidence>